<evidence type="ECO:0000313" key="3">
    <source>
        <dbReference type="EMBL" id="GAV26851.1"/>
    </source>
</evidence>
<dbReference type="Gene3D" id="1.20.1280.50">
    <property type="match status" value="1"/>
</dbReference>
<accession>A0A1Q2YBH0</accession>
<dbReference type="SUPFAM" id="SSF52047">
    <property type="entry name" value="RNI-like"/>
    <property type="match status" value="1"/>
</dbReference>
<dbReference type="Proteomes" id="UP000186136">
    <property type="component" value="Unassembled WGS sequence"/>
</dbReference>
<evidence type="ECO:0000259" key="2">
    <source>
        <dbReference type="PROSITE" id="PS50181"/>
    </source>
</evidence>
<dbReference type="Pfam" id="PF12937">
    <property type="entry name" value="F-box-like"/>
    <property type="match status" value="1"/>
</dbReference>
<gene>
    <name evidence="3" type="ORF">PMKS-000310</name>
</gene>
<dbReference type="EMBL" id="BDGI01000011">
    <property type="protein sequence ID" value="GAV26851.1"/>
    <property type="molecule type" value="Genomic_DNA"/>
</dbReference>
<dbReference type="AlphaFoldDB" id="A0A1Q2YBH0"/>
<protein>
    <recommendedName>
        <fullName evidence="2">F-box domain-containing protein</fullName>
    </recommendedName>
</protein>
<organism evidence="3 4">
    <name type="scientific">Pichia membranifaciens</name>
    <dbReference type="NCBI Taxonomy" id="4926"/>
    <lineage>
        <taxon>Eukaryota</taxon>
        <taxon>Fungi</taxon>
        <taxon>Dikarya</taxon>
        <taxon>Ascomycota</taxon>
        <taxon>Saccharomycotina</taxon>
        <taxon>Pichiomycetes</taxon>
        <taxon>Pichiales</taxon>
        <taxon>Pichiaceae</taxon>
        <taxon>Pichia</taxon>
    </lineage>
</organism>
<keyword evidence="4" id="KW-1185">Reference proteome</keyword>
<proteinExistence type="predicted"/>
<dbReference type="SUPFAM" id="SSF48452">
    <property type="entry name" value="TPR-like"/>
    <property type="match status" value="1"/>
</dbReference>
<dbReference type="InterPro" id="IPR001810">
    <property type="entry name" value="F-box_dom"/>
</dbReference>
<dbReference type="PROSITE" id="PS50005">
    <property type="entry name" value="TPR"/>
    <property type="match status" value="1"/>
</dbReference>
<feature type="domain" description="F-box" evidence="2">
    <location>
        <begin position="161"/>
        <end position="213"/>
    </location>
</feature>
<evidence type="ECO:0000313" key="4">
    <source>
        <dbReference type="Proteomes" id="UP000186136"/>
    </source>
</evidence>
<dbReference type="SMART" id="SM00028">
    <property type="entry name" value="TPR"/>
    <property type="match status" value="1"/>
</dbReference>
<dbReference type="InterPro" id="IPR036047">
    <property type="entry name" value="F-box-like_dom_sf"/>
</dbReference>
<dbReference type="InterPro" id="IPR019734">
    <property type="entry name" value="TPR_rpt"/>
</dbReference>
<dbReference type="Gene3D" id="1.25.40.10">
    <property type="entry name" value="Tetratricopeptide repeat domain"/>
    <property type="match status" value="1"/>
</dbReference>
<dbReference type="SUPFAM" id="SSF81383">
    <property type="entry name" value="F-box domain"/>
    <property type="match status" value="1"/>
</dbReference>
<dbReference type="SMART" id="SM00256">
    <property type="entry name" value="FBOX"/>
    <property type="match status" value="1"/>
</dbReference>
<keyword evidence="1" id="KW-0802">TPR repeat</keyword>
<sequence>MIKDEIFELYIDGITALDSGLTTAAQYIFEDTLSLSENFHTETKSIHPIHTAILENLAKSCISNKNYDKALAALNKAREIEPNSLRILHRLFFFHADILPNEKLALEVYLSASEIHSRSDESCVNTDIFKSMRRRGEMIKKDRKTYLLMKESSNNDKIEAQNLMKQLPIEILSEIFKLLTPYDLNNLLSVCKSWRMTILESPYLIGIFKFQRYMTYHSLESYLRLFDQKVPISEITVDNIRISTDDIYEHRRIYKLLLASKLKCKCLEYTIGDDYKVPLTKMIKESKSDLFQNLVQLQVNVLKKHSALGVVPSILSFASNLKILSIKVDLPRIRSRLSVFKTKVKLPKLGQLDLCCRVTESVETMIDFPKFLDAPNLQKLTLESTLRPILTKFTNNSWKLKHLKLYKASINGFLRDFLNEDNKLSDYLENLEELEFESCSISSRSSDIPLEILERKPFASLKTLAFERSSVSMTELRCFFECTKTTLNNLYICDKPYLTYPEPFHATTNERPDFNLKALLETMPHLEKFRLSDDKINSSIFSTMMFDIAMLSRPIKLKLFEISSEYLSYQNYMVLFLSIKGKLFIDHLRICCPPTPQLSAFIDKAILNGEVKRVETFLLHG</sequence>
<dbReference type="InterPro" id="IPR011990">
    <property type="entry name" value="TPR-like_helical_dom_sf"/>
</dbReference>
<reference evidence="3 4" key="1">
    <citation type="submission" date="2016-08" db="EMBL/GenBank/DDBJ databases">
        <title>Whole genome shotgun sequence of Pichia membranifaciens KS47-1.</title>
        <authorList>
            <person name="Konishi M."/>
            <person name="Ishida M."/>
            <person name="Arakawa T."/>
            <person name="Kato Y."/>
            <person name="Horiuchi J."/>
        </authorList>
    </citation>
    <scope>NUCLEOTIDE SEQUENCE [LARGE SCALE GENOMIC DNA]</scope>
    <source>
        <strain evidence="3 4">KS47-1</strain>
    </source>
</reference>
<evidence type="ECO:0000256" key="1">
    <source>
        <dbReference type="PROSITE-ProRule" id="PRU00339"/>
    </source>
</evidence>
<comment type="caution">
    <text evidence="3">The sequence shown here is derived from an EMBL/GenBank/DDBJ whole genome shotgun (WGS) entry which is preliminary data.</text>
</comment>
<feature type="repeat" description="TPR" evidence="1">
    <location>
        <begin position="51"/>
        <end position="84"/>
    </location>
</feature>
<name>A0A1Q2YBH0_9ASCO</name>
<dbReference type="CDD" id="cd09917">
    <property type="entry name" value="F-box_SF"/>
    <property type="match status" value="1"/>
</dbReference>
<dbReference type="PROSITE" id="PS50181">
    <property type="entry name" value="FBOX"/>
    <property type="match status" value="1"/>
</dbReference>
<dbReference type="OrthoDB" id="2745718at2759"/>